<dbReference type="SUPFAM" id="SSF53300">
    <property type="entry name" value="vWA-like"/>
    <property type="match status" value="1"/>
</dbReference>
<evidence type="ECO:0000313" key="3">
    <source>
        <dbReference type="EMBL" id="MEN2744661.1"/>
    </source>
</evidence>
<keyword evidence="1" id="KW-1133">Transmembrane helix</keyword>
<dbReference type="Gene3D" id="3.40.50.410">
    <property type="entry name" value="von Willebrand factor, type A domain"/>
    <property type="match status" value="1"/>
</dbReference>
<dbReference type="InterPro" id="IPR036465">
    <property type="entry name" value="vWFA_dom_sf"/>
</dbReference>
<dbReference type="PROSITE" id="PS50234">
    <property type="entry name" value="VWFA"/>
    <property type="match status" value="1"/>
</dbReference>
<proteinExistence type="predicted"/>
<dbReference type="Proteomes" id="UP001422074">
    <property type="component" value="Unassembled WGS sequence"/>
</dbReference>
<feature type="domain" description="VWFA" evidence="2">
    <location>
        <begin position="95"/>
        <end position="284"/>
    </location>
</feature>
<dbReference type="InterPro" id="IPR008912">
    <property type="entry name" value="Uncharacterised_CoxE"/>
</dbReference>
<sequence length="327" mass="34573">MDLIQPWVLVPGALAAAAVLGLALHRARRAHDDAAPVAHGERLASLPSYQRLVRRERAWLAVVVLAALTVAGALLAAAARPALTSAQRPEQRSRDIMLCLDASGSMSRADAAIVDVFASMVRDFRGERIGMTVFDASGIQVFPLTDDYAYIEEQLARAEEAFDRRGGDPAFFEGTQAGHGTSLIGDGLAACVQDFPRLDTEQRSRSIVFSTDNYLAGTPVFTLPEAADLAASKGVRVYALNPADFGSPSAEDEALELRRAAESTGGQYFPLRSPRAARTIIGEIQATESAATKGPARGLVADRPDLPLGIALAAGAVLAVGLARIRS</sequence>
<dbReference type="EMBL" id="JBDFRB010000006">
    <property type="protein sequence ID" value="MEN2744661.1"/>
    <property type="molecule type" value="Genomic_DNA"/>
</dbReference>
<feature type="transmembrane region" description="Helical" evidence="1">
    <location>
        <begin position="58"/>
        <end position="79"/>
    </location>
</feature>
<dbReference type="InterPro" id="IPR002035">
    <property type="entry name" value="VWF_A"/>
</dbReference>
<dbReference type="Pfam" id="PF05762">
    <property type="entry name" value="VWA_CoxE"/>
    <property type="match status" value="1"/>
</dbReference>
<feature type="transmembrane region" description="Helical" evidence="1">
    <location>
        <begin position="6"/>
        <end position="24"/>
    </location>
</feature>
<name>A0ABU9WZP2_9MICC</name>
<protein>
    <submittedName>
        <fullName evidence="3">VWA domain-containing protein</fullName>
    </submittedName>
</protein>
<reference evidence="3 4" key="1">
    <citation type="submission" date="2024-05" db="EMBL/GenBank/DDBJ databases">
        <title>Sinomonas sp. nov., isolated from a waste landfill.</title>
        <authorList>
            <person name="Zhao Y."/>
        </authorList>
    </citation>
    <scope>NUCLEOTIDE SEQUENCE [LARGE SCALE GENOMIC DNA]</scope>
    <source>
        <strain evidence="3 4">CCTCC AB2014300</strain>
    </source>
</reference>
<keyword evidence="1" id="KW-0812">Transmembrane</keyword>
<keyword evidence="4" id="KW-1185">Reference proteome</keyword>
<gene>
    <name evidence="3" type="ORF">ABCQ75_08905</name>
</gene>
<evidence type="ECO:0000259" key="2">
    <source>
        <dbReference type="PROSITE" id="PS50234"/>
    </source>
</evidence>
<dbReference type="RefSeq" id="WP_345884829.1">
    <property type="nucleotide sequence ID" value="NZ_JBDFRB010000006.1"/>
</dbReference>
<comment type="caution">
    <text evidence="3">The sequence shown here is derived from an EMBL/GenBank/DDBJ whole genome shotgun (WGS) entry which is preliminary data.</text>
</comment>
<accession>A0ABU9WZP2</accession>
<keyword evidence="1" id="KW-0472">Membrane</keyword>
<organism evidence="3 4">
    <name type="scientific">Sinomonas halotolerans</name>
    <dbReference type="NCBI Taxonomy" id="1644133"/>
    <lineage>
        <taxon>Bacteria</taxon>
        <taxon>Bacillati</taxon>
        <taxon>Actinomycetota</taxon>
        <taxon>Actinomycetes</taxon>
        <taxon>Micrococcales</taxon>
        <taxon>Micrococcaceae</taxon>
        <taxon>Sinomonas</taxon>
    </lineage>
</organism>
<evidence type="ECO:0000256" key="1">
    <source>
        <dbReference type="SAM" id="Phobius"/>
    </source>
</evidence>
<dbReference type="SMART" id="SM00327">
    <property type="entry name" value="VWA"/>
    <property type="match status" value="1"/>
</dbReference>
<evidence type="ECO:0000313" key="4">
    <source>
        <dbReference type="Proteomes" id="UP001422074"/>
    </source>
</evidence>